<keyword evidence="8 12" id="KW-1133">Transmembrane helix</keyword>
<evidence type="ECO:0000256" key="10">
    <source>
        <dbReference type="ARBA" id="ARBA00023136"/>
    </source>
</evidence>
<sequence length="231" mass="27247">MWEGGKIQALMMDLDVGVCSEHEKKQKKKLLVDYLFNSRGHHNWYAGRYFFCELLALANVIFQIYALDRFFDGEFLTYGLQVIEFSQMDQEERIDPMIRIFPRVTKCRFYKYGPSANIETIDALCLLPLNIVNEKIYIFLWFWFLLLALLTAALIFYRMIIIACPPVRVYLLSLRFKLGSLDHLHTIVRRMSVGDWFLVYMLGQNIDSVIYQELIQDLAQKTDNDSKKDII</sequence>
<dbReference type="GO" id="GO:0034220">
    <property type="term" value="P:monoatomic ion transmembrane transport"/>
    <property type="evidence" value="ECO:0007669"/>
    <property type="project" value="UniProtKB-KW"/>
</dbReference>
<dbReference type="Proteomes" id="UP000070412">
    <property type="component" value="Unassembled WGS sequence"/>
</dbReference>
<organism evidence="13">
    <name type="scientific">Sarcoptes scabiei</name>
    <name type="common">Itch mite</name>
    <name type="synonym">Acarus scabiei</name>
    <dbReference type="NCBI Taxonomy" id="52283"/>
    <lineage>
        <taxon>Eukaryota</taxon>
        <taxon>Metazoa</taxon>
        <taxon>Ecdysozoa</taxon>
        <taxon>Arthropoda</taxon>
        <taxon>Chelicerata</taxon>
        <taxon>Arachnida</taxon>
        <taxon>Acari</taxon>
        <taxon>Acariformes</taxon>
        <taxon>Sarcoptiformes</taxon>
        <taxon>Astigmata</taxon>
        <taxon>Psoroptidia</taxon>
        <taxon>Sarcoptoidea</taxon>
        <taxon>Sarcoptidae</taxon>
        <taxon>Sarcoptinae</taxon>
        <taxon>Sarcoptes</taxon>
    </lineage>
</organism>
<reference evidence="14" key="3">
    <citation type="submission" date="2022-06" db="UniProtKB">
        <authorList>
            <consortium name="EnsemblMetazoa"/>
        </authorList>
    </citation>
    <scope>IDENTIFICATION</scope>
</reference>
<dbReference type="PANTHER" id="PTHR11893:SF40">
    <property type="entry name" value="INNEXIN SHAKING-B"/>
    <property type="match status" value="1"/>
</dbReference>
<dbReference type="EnsemblMetazoa" id="SSS_6702s_mrna">
    <property type="protein sequence ID" value="KAF7494544.1"/>
    <property type="gene ID" value="SSS_6702"/>
</dbReference>
<evidence type="ECO:0000313" key="14">
    <source>
        <dbReference type="EnsemblMetazoa" id="KAF7494544.1"/>
    </source>
</evidence>
<evidence type="ECO:0000256" key="4">
    <source>
        <dbReference type="ARBA" id="ARBA00022475"/>
    </source>
</evidence>
<protein>
    <recommendedName>
        <fullName evidence="12">Innexin</fullName>
    </recommendedName>
</protein>
<evidence type="ECO:0000256" key="3">
    <source>
        <dbReference type="ARBA" id="ARBA00022448"/>
    </source>
</evidence>
<dbReference type="GO" id="GO:0005886">
    <property type="term" value="C:plasma membrane"/>
    <property type="evidence" value="ECO:0007669"/>
    <property type="project" value="UniProtKB-SubCell"/>
</dbReference>
<dbReference type="GO" id="GO:0005921">
    <property type="term" value="C:gap junction"/>
    <property type="evidence" value="ECO:0007669"/>
    <property type="project" value="UniProtKB-SubCell"/>
</dbReference>
<dbReference type="AlphaFoldDB" id="A0A834RBY7"/>
<evidence type="ECO:0000313" key="13">
    <source>
        <dbReference type="EMBL" id="KAF7494544.1"/>
    </source>
</evidence>
<dbReference type="PANTHER" id="PTHR11893">
    <property type="entry name" value="INNEXIN"/>
    <property type="match status" value="1"/>
</dbReference>
<accession>A0A834RBY7</accession>
<feature type="transmembrane region" description="Helical" evidence="12">
    <location>
        <begin position="49"/>
        <end position="67"/>
    </location>
</feature>
<evidence type="ECO:0000256" key="6">
    <source>
        <dbReference type="ARBA" id="ARBA00022868"/>
    </source>
</evidence>
<evidence type="ECO:0000256" key="11">
    <source>
        <dbReference type="ARBA" id="ARBA00023303"/>
    </source>
</evidence>
<reference evidence="13" key="2">
    <citation type="submission" date="2020-01" db="EMBL/GenBank/DDBJ databases">
        <authorList>
            <person name="Korhonen P.K.K."/>
            <person name="Guangxu M.G."/>
            <person name="Wang T.W."/>
            <person name="Stroehlein A.J.S."/>
            <person name="Young N.D."/>
            <person name="Ang C.-S.A."/>
            <person name="Fernando D.W.F."/>
            <person name="Lu H.L."/>
            <person name="Taylor S.T."/>
            <person name="Ehtesham M.E.M."/>
            <person name="Najaraj S.H.N."/>
            <person name="Harsha G.H.G."/>
            <person name="Madugundu A.M."/>
            <person name="Renuse S.R."/>
            <person name="Holt D.H."/>
            <person name="Pandey A.P."/>
            <person name="Papenfuss A.P."/>
            <person name="Gasser R.B.G."/>
            <person name="Fischer K.F."/>
        </authorList>
    </citation>
    <scope>NUCLEOTIDE SEQUENCE</scope>
    <source>
        <strain evidence="13">SSS_KF_BRIS2020</strain>
    </source>
</reference>
<comment type="subcellular location">
    <subcellularLocation>
        <location evidence="1">Cell junction</location>
        <location evidence="1">Gap junction</location>
    </subcellularLocation>
    <subcellularLocation>
        <location evidence="2 12">Cell membrane</location>
        <topology evidence="2 12">Multi-pass membrane protein</topology>
    </subcellularLocation>
</comment>
<evidence type="ECO:0000313" key="15">
    <source>
        <dbReference type="Proteomes" id="UP000070412"/>
    </source>
</evidence>
<keyword evidence="4" id="KW-1003">Cell membrane</keyword>
<evidence type="ECO:0000256" key="2">
    <source>
        <dbReference type="ARBA" id="ARBA00004651"/>
    </source>
</evidence>
<feature type="transmembrane region" description="Helical" evidence="12">
    <location>
        <begin position="136"/>
        <end position="157"/>
    </location>
</feature>
<name>A0A834RBY7_SARSC</name>
<reference evidence="15" key="1">
    <citation type="journal article" date="2020" name="PLoS Negl. Trop. Dis.">
        <title>High-quality nuclear genome for Sarcoptes scabiei-A critical resource for a neglected parasite.</title>
        <authorList>
            <person name="Korhonen P.K."/>
            <person name="Gasser R.B."/>
            <person name="Ma G."/>
            <person name="Wang T."/>
            <person name="Stroehlein A.J."/>
            <person name="Young N.D."/>
            <person name="Ang C.S."/>
            <person name="Fernando D.D."/>
            <person name="Lu H.C."/>
            <person name="Taylor S."/>
            <person name="Reynolds S.L."/>
            <person name="Mofiz E."/>
            <person name="Najaraj S.H."/>
            <person name="Gowda H."/>
            <person name="Madugundu A."/>
            <person name="Renuse S."/>
            <person name="Holt D."/>
            <person name="Pandey A."/>
            <person name="Papenfuss A.T."/>
            <person name="Fischer K."/>
        </authorList>
    </citation>
    <scope>NUCLEOTIDE SEQUENCE [LARGE SCALE GENOMIC DNA]</scope>
</reference>
<keyword evidence="5 12" id="KW-0812">Transmembrane</keyword>
<evidence type="ECO:0000256" key="9">
    <source>
        <dbReference type="ARBA" id="ARBA00023065"/>
    </source>
</evidence>
<proteinExistence type="inferred from homology"/>
<keyword evidence="7" id="KW-0965">Cell junction</keyword>
<evidence type="ECO:0000256" key="12">
    <source>
        <dbReference type="RuleBase" id="RU010713"/>
    </source>
</evidence>
<keyword evidence="6" id="KW-0303">Gap junction</keyword>
<comment type="caution">
    <text evidence="12">Lacks conserved residue(s) required for the propagation of feature annotation.</text>
</comment>
<dbReference type="InterPro" id="IPR000990">
    <property type="entry name" value="Innexin"/>
</dbReference>
<gene>
    <name evidence="12" type="primary">inx</name>
    <name evidence="13" type="ORF">SSS_6702</name>
</gene>
<dbReference type="EMBL" id="WVUK01000053">
    <property type="protein sequence ID" value="KAF7494544.1"/>
    <property type="molecule type" value="Genomic_DNA"/>
</dbReference>
<evidence type="ECO:0000256" key="7">
    <source>
        <dbReference type="ARBA" id="ARBA00022949"/>
    </source>
</evidence>
<comment type="function">
    <text evidence="12">Structural component of the gap junctions.</text>
</comment>
<dbReference type="GO" id="GO:0005243">
    <property type="term" value="F:gap junction channel activity"/>
    <property type="evidence" value="ECO:0007669"/>
    <property type="project" value="TreeGrafter"/>
</dbReference>
<keyword evidence="10 12" id="KW-0472">Membrane</keyword>
<comment type="similarity">
    <text evidence="12">Belongs to the pannexin family.</text>
</comment>
<evidence type="ECO:0000256" key="8">
    <source>
        <dbReference type="ARBA" id="ARBA00022989"/>
    </source>
</evidence>
<evidence type="ECO:0000256" key="5">
    <source>
        <dbReference type="ARBA" id="ARBA00022692"/>
    </source>
</evidence>
<dbReference type="Pfam" id="PF00876">
    <property type="entry name" value="Innexin"/>
    <property type="match status" value="1"/>
</dbReference>
<keyword evidence="15" id="KW-1185">Reference proteome</keyword>
<keyword evidence="9 12" id="KW-0406">Ion transport</keyword>
<keyword evidence="11 12" id="KW-0407">Ion channel</keyword>
<dbReference type="PROSITE" id="PS51013">
    <property type="entry name" value="PANNEXIN"/>
    <property type="match status" value="1"/>
</dbReference>
<dbReference type="PRINTS" id="PR01262">
    <property type="entry name" value="INNEXIN"/>
</dbReference>
<dbReference type="OrthoDB" id="5867527at2759"/>
<keyword evidence="3 12" id="KW-0813">Transport</keyword>
<evidence type="ECO:0000256" key="1">
    <source>
        <dbReference type="ARBA" id="ARBA00004610"/>
    </source>
</evidence>